<dbReference type="InterPro" id="IPR006059">
    <property type="entry name" value="SBP"/>
</dbReference>
<keyword evidence="2" id="KW-1185">Reference proteome</keyword>
<sequence length="467" mass="52110">MWQEKHSLTMSRRRFMSLIGIGSTALLLSACGSRAPTSTPAAGNTSGQKVKLSFWLPGGSDTYFKAHQEIAKKYEGEHTNVDVEVTRYTGDQSFVEVLLARIAAGNPPSATVIWDTPVALGVRGSLLELDAMMATSQNCQTDNWPAAILASCQFGGKTYGLPVTAGTYGMWYNQELFEQKGVPSDPSKFPKTWDDMRQLSKEFTRWQGDKLETAGFVPIPDPYVLPIWSALNGSQIYDAKNQKYTIDSENNIQMMEYFLSWLDEEYKGDIQKVQNSGAWGGYPGSKGQPPAFQNSRLAMMLEGSWMMGDFYAFGQAKLKRWNVAYIPVGPSGSKQVSGYWPNWLAIPKGSNNPEEAFKYLDFMSVEGVQDWFAAVPDMPTNKKVPKNLVPKVVVEKRGDAFAKQVMDFFRKQQEIATPMWDSPIQSFAIDQLQRAIERIMRKAAKPKDALAEAQKACQAELEKTLKG</sequence>
<dbReference type="PANTHER" id="PTHR43649:SF12">
    <property type="entry name" value="DIACETYLCHITOBIOSE BINDING PROTEIN DASA"/>
    <property type="match status" value="1"/>
</dbReference>
<organism evidence="1 2">
    <name type="scientific">Thermobaculum terrenum (strain ATCC BAA-798 / CCMEE 7001 / YNP1)</name>
    <dbReference type="NCBI Taxonomy" id="525904"/>
    <lineage>
        <taxon>Bacteria</taxon>
        <taxon>Bacillati</taxon>
        <taxon>Chloroflexota</taxon>
        <taxon>Chloroflexia</taxon>
        <taxon>Candidatus Thermobaculales</taxon>
        <taxon>Candidatus Thermobaculaceae</taxon>
        <taxon>Thermobaculum</taxon>
    </lineage>
</organism>
<dbReference type="STRING" id="525904.Tter_2137"/>
<dbReference type="SUPFAM" id="SSF53850">
    <property type="entry name" value="Periplasmic binding protein-like II"/>
    <property type="match status" value="1"/>
</dbReference>
<dbReference type="KEGG" id="ttr:Tter_2137"/>
<dbReference type="PROSITE" id="PS51257">
    <property type="entry name" value="PROKAR_LIPOPROTEIN"/>
    <property type="match status" value="1"/>
</dbReference>
<protein>
    <submittedName>
        <fullName evidence="1">Extracellular solute-binding protein family 1</fullName>
    </submittedName>
</protein>
<dbReference type="Proteomes" id="UP000000323">
    <property type="component" value="Chromosome 2"/>
</dbReference>
<evidence type="ECO:0000313" key="2">
    <source>
        <dbReference type="Proteomes" id="UP000000323"/>
    </source>
</evidence>
<accession>D1CH17</accession>
<dbReference type="AlphaFoldDB" id="D1CH17"/>
<gene>
    <name evidence="1" type="ordered locus">Tter_2137</name>
</gene>
<proteinExistence type="predicted"/>
<dbReference type="OrthoDB" id="9795467at2"/>
<evidence type="ECO:0000313" key="1">
    <source>
        <dbReference type="EMBL" id="ACZ43038.1"/>
    </source>
</evidence>
<dbReference type="PROSITE" id="PS51318">
    <property type="entry name" value="TAT"/>
    <property type="match status" value="1"/>
</dbReference>
<dbReference type="RefSeq" id="WP_012876069.1">
    <property type="nucleotide sequence ID" value="NC_013526.1"/>
</dbReference>
<dbReference type="InterPro" id="IPR050490">
    <property type="entry name" value="Bact_solute-bd_prot1"/>
</dbReference>
<reference evidence="2" key="1">
    <citation type="journal article" date="2010" name="Stand. Genomic Sci.">
        <title>Complete genome sequence of 'Thermobaculum terrenum' type strain (YNP1).</title>
        <authorList>
            <person name="Kiss H."/>
            <person name="Cleland D."/>
            <person name="Lapidus A."/>
            <person name="Lucas S."/>
            <person name="Glavina Del Rio T."/>
            <person name="Nolan M."/>
            <person name="Tice H."/>
            <person name="Han C."/>
            <person name="Goodwin L."/>
            <person name="Pitluck S."/>
            <person name="Liolios K."/>
            <person name="Ivanova N."/>
            <person name="Mavromatis K."/>
            <person name="Ovchinnikova G."/>
            <person name="Pati A."/>
            <person name="Chen A."/>
            <person name="Palaniappan K."/>
            <person name="Land M."/>
            <person name="Hauser L."/>
            <person name="Chang Y."/>
            <person name="Jeffries C."/>
            <person name="Lu M."/>
            <person name="Brettin T."/>
            <person name="Detter J."/>
            <person name="Goker M."/>
            <person name="Tindall B."/>
            <person name="Beck B."/>
            <person name="McDermott T."/>
            <person name="Woyke T."/>
            <person name="Bristow J."/>
            <person name="Eisen J."/>
            <person name="Markowitz V."/>
            <person name="Hugenholtz P."/>
            <person name="Kyrpides N."/>
            <person name="Klenk H."/>
            <person name="Cheng J."/>
        </authorList>
    </citation>
    <scope>NUCLEOTIDE SEQUENCE [LARGE SCALE GENOMIC DNA]</scope>
    <source>
        <strain evidence="2">ATCC BAA-798 / YNP1</strain>
    </source>
</reference>
<name>D1CH17_THET1</name>
<dbReference type="EMBL" id="CP001826">
    <property type="protein sequence ID" value="ACZ43038.1"/>
    <property type="molecule type" value="Genomic_DNA"/>
</dbReference>
<dbReference type="Gene3D" id="3.40.190.10">
    <property type="entry name" value="Periplasmic binding protein-like II"/>
    <property type="match status" value="1"/>
</dbReference>
<dbReference type="PANTHER" id="PTHR43649">
    <property type="entry name" value="ARABINOSE-BINDING PROTEIN-RELATED"/>
    <property type="match status" value="1"/>
</dbReference>
<dbReference type="eggNOG" id="COG1653">
    <property type="taxonomic scope" value="Bacteria"/>
</dbReference>
<dbReference type="InterPro" id="IPR006311">
    <property type="entry name" value="TAT_signal"/>
</dbReference>
<dbReference type="HOGENOM" id="CLU_585157_0_0_0"/>
<dbReference type="Pfam" id="PF01547">
    <property type="entry name" value="SBP_bac_1"/>
    <property type="match status" value="1"/>
</dbReference>